<dbReference type="EMBL" id="AHCJ01000050">
    <property type="protein sequence ID" value="EOQ59864.1"/>
    <property type="molecule type" value="Genomic_DNA"/>
</dbReference>
<gene>
    <name evidence="1" type="ORF">IAY_04021</name>
</gene>
<organism evidence="1 2">
    <name type="scientific">Bacillus cereus TIAC219</name>
    <dbReference type="NCBI Taxonomy" id="718222"/>
    <lineage>
        <taxon>Bacteria</taxon>
        <taxon>Bacillati</taxon>
        <taxon>Bacillota</taxon>
        <taxon>Bacilli</taxon>
        <taxon>Bacillales</taxon>
        <taxon>Bacillaceae</taxon>
        <taxon>Bacillus</taxon>
        <taxon>Bacillus cereus group</taxon>
    </lineage>
</organism>
<dbReference type="Proteomes" id="UP000014060">
    <property type="component" value="Unassembled WGS sequence"/>
</dbReference>
<comment type="caution">
    <text evidence="1">The sequence shown here is derived from an EMBL/GenBank/DDBJ whole genome shotgun (WGS) entry which is preliminary data.</text>
</comment>
<sequence length="85" mass="9545">MLKIHKRGGYVKKKRDFLFKFVSSLVCLIFILQTSSVSFAESSSEPLAPKHVNSCDKLLESISVEEIERTVSLENNTETSELPAI</sequence>
<accession>A0ABC9SV70</accession>
<reference evidence="1 2" key="1">
    <citation type="submission" date="2013-01" db="EMBL/GenBank/DDBJ databases">
        <title>The Genome Sequence of Bacillus cereus TIAC219.</title>
        <authorList>
            <consortium name="The Broad Institute Genome Sequencing Platform"/>
            <consortium name="The Broad Institute Genome Sequencing Center for Infectious Disease"/>
            <person name="Feldgarden M."/>
            <person name="Van der Auwera G.A."/>
            <person name="Mahillon J."/>
            <person name="Duprez V."/>
            <person name="Timmery S."/>
            <person name="Mattelet C."/>
            <person name="Dierick K."/>
            <person name="Sun M."/>
            <person name="Yu Z."/>
            <person name="Zhu L."/>
            <person name="Hu X."/>
            <person name="Shank E.B."/>
            <person name="Swiecicka I."/>
            <person name="Hansen B.M."/>
            <person name="Andrup L."/>
            <person name="Walker B."/>
            <person name="Young S.K."/>
            <person name="Zeng Q."/>
            <person name="Gargeya S."/>
            <person name="Fitzgerald M."/>
            <person name="Haas B."/>
            <person name="Abouelleil A."/>
            <person name="Alvarado L."/>
            <person name="Arachchi H.M."/>
            <person name="Berlin A.M."/>
            <person name="Chapman S.B."/>
            <person name="Dewar J."/>
            <person name="Goldberg J."/>
            <person name="Griggs A."/>
            <person name="Gujja S."/>
            <person name="Hansen M."/>
            <person name="Howarth C."/>
            <person name="Imamovic A."/>
            <person name="Larimer J."/>
            <person name="McCowan C."/>
            <person name="Murphy C."/>
            <person name="Neiman D."/>
            <person name="Pearson M."/>
            <person name="Priest M."/>
            <person name="Roberts A."/>
            <person name="Saif S."/>
            <person name="Shea T."/>
            <person name="Sisk P."/>
            <person name="Sykes S."/>
            <person name="Wortman J."/>
            <person name="Nusbaum C."/>
            <person name="Birren B."/>
        </authorList>
    </citation>
    <scope>NUCLEOTIDE SEQUENCE [LARGE SCALE GENOMIC DNA]</scope>
    <source>
        <strain evidence="1 2">TIAC219</strain>
    </source>
</reference>
<proteinExistence type="predicted"/>
<evidence type="ECO:0000313" key="2">
    <source>
        <dbReference type="Proteomes" id="UP000014060"/>
    </source>
</evidence>
<evidence type="ECO:0000313" key="1">
    <source>
        <dbReference type="EMBL" id="EOQ59864.1"/>
    </source>
</evidence>
<name>A0ABC9SV70_BACCE</name>
<protein>
    <submittedName>
        <fullName evidence="1">Uncharacterized protein</fullName>
    </submittedName>
</protein>
<dbReference type="AlphaFoldDB" id="A0ABC9SV70"/>